<name>A0A2T5JBS5_9SPHI</name>
<feature type="domain" description="Tc toxin complex TcA C-terminal TcB-binding" evidence="3">
    <location>
        <begin position="2676"/>
        <end position="2969"/>
    </location>
</feature>
<organism evidence="6 7">
    <name type="scientific">Mucilaginibacter yixingensis</name>
    <dbReference type="NCBI Taxonomy" id="1295612"/>
    <lineage>
        <taxon>Bacteria</taxon>
        <taxon>Pseudomonadati</taxon>
        <taxon>Bacteroidota</taxon>
        <taxon>Sphingobacteriia</taxon>
        <taxon>Sphingobacteriales</taxon>
        <taxon>Sphingobacteriaceae</taxon>
        <taxon>Mucilaginibacter</taxon>
    </lineage>
</organism>
<comment type="caution">
    <text evidence="6">The sequence shown here is derived from an EMBL/GenBank/DDBJ whole genome shotgun (WGS) entry which is preliminary data.</text>
</comment>
<dbReference type="RefSeq" id="WP_107828404.1">
    <property type="nucleotide sequence ID" value="NZ_CP160205.1"/>
</dbReference>
<feature type="domain" description="Neuraminidase-like" evidence="4">
    <location>
        <begin position="1755"/>
        <end position="1884"/>
    </location>
</feature>
<keyword evidence="7" id="KW-1185">Reference proteome</keyword>
<reference evidence="6 7" key="1">
    <citation type="submission" date="2018-04" db="EMBL/GenBank/DDBJ databases">
        <title>Genomic Encyclopedia of Archaeal and Bacterial Type Strains, Phase II (KMG-II): from individual species to whole genera.</title>
        <authorList>
            <person name="Goeker M."/>
        </authorList>
    </citation>
    <scope>NUCLEOTIDE SEQUENCE [LARGE SCALE GENOMIC DNA]</scope>
    <source>
        <strain evidence="6 7">DSM 26809</strain>
    </source>
</reference>
<dbReference type="InterPro" id="IPR040840">
    <property type="entry name" value="TcA_TcB_BD"/>
</dbReference>
<dbReference type="Proteomes" id="UP000244168">
    <property type="component" value="Unassembled WGS sequence"/>
</dbReference>
<accession>A0A2T5JBS5</accession>
<gene>
    <name evidence="6" type="ORF">C8P68_103390</name>
</gene>
<keyword evidence="2" id="KW-0175">Coiled coil</keyword>
<feature type="domain" description="ABC toxin N-terminal" evidence="5">
    <location>
        <begin position="1605"/>
        <end position="1724"/>
    </location>
</feature>
<proteinExistence type="predicted"/>
<dbReference type="Pfam" id="PF18413">
    <property type="entry name" value="Neuraminidase"/>
    <property type="match status" value="1"/>
</dbReference>
<dbReference type="InterPro" id="IPR041079">
    <property type="entry name" value="Neuraminidase-like"/>
</dbReference>
<dbReference type="OrthoDB" id="9781691at2"/>
<evidence type="ECO:0000256" key="2">
    <source>
        <dbReference type="SAM" id="Coils"/>
    </source>
</evidence>
<sequence length="3133" mass="349170">MKADNMLGIVTDAQTGKPVPGANVAAWSTSPALNAPVATATSDANGRFELKFPANIPPEVVKQFPNIRFNVSLNNEILTGSYTTQTWNVLELKEEIHLVVDASSVSATRAACTIQGTVYSSRGEKLSGLQVKAFDRDLRSEEPLGEAVTDKKGAYRISYTRERFANNEYDTADILMRVYDGDKQLFETPTGDILYNAAQKVKIDIRLTQDPVTKLSEFETYQQRISPLTGKISFDQLEETTTHADITFLSKETGLDYAYLEYLVLSFKIEQQFKFLPQFFYAIFRQGSLLKTDLSQWLTTRVLITLQSDIKELVYETALMPEATIKTDIANAIKANIIPDISKRLPEMLKAVTALKDEATKYIQQERPQQWANLVMQSIDKGSYQDVVQLISKNAYGNLPQLLNSILAANPFKDAQSAGDTKININLAGILGTDDRVINHVKTAAGITDEKDLPKLAELHADDWKKMLSNIADPELRASVASNADQLNSYANILSNRFAKQYPNAAFKASFKRDDNHLFSSKDTMLAALDKAPEVDLGGKPIDTQVKHLQLDDDTRQQLRALQRLYKLTPDYAKAKQLHSDGLHSAYQVVGMGQKQFVKKYTANNTFGEQEAAALYQKAANVHTAAMHLGAELKDYASSGGVQALNGQVLMAKIEQISKDFPNLKSLFSEIDLCECDDCRSVYGPAAYLADVLQFLKNRMLANGTKTAKDVLFKRRPDIGELDLNCDNANTPIPYIDLVCEVLEDAVAPEEGVLLDSTYTPDMVAGLITPHLLSGLTTNAFDRITASAILYPKYNEAGVDTFILRDAKSTTKIAAEGTGWRATRLKQTHLTADELNAAPEYVNDLAYQTLQSSNISFGLPFDLYQQEADALLQVVGVNRADLMNTLANSAGPDATSIAAVYLKIPPAERALIVNADNSAASQTIFWSTGAQPPIPFLQEVDIFLNKSGLTYKDLQRLLTLSFINPGDTMFIQHLDSSCDTAKKLIANLDLDALDRIHRFLRLMRRTGIDMANLNRVIMDDGLGAQQLNDNTLVLLYGLLHLQNSLSGTLEQAIAFYGRMADDSDTALYQSVYLNRRVTKPVDDAFTLIKIAANEALPVASRDTLAAHLTNLALSLKLKPDDVTFLISKISGGDTTLTRDNMAFLYRNALLAKTFGLKVQDMYELSSIAGQPLFTSPADTNTFISTIQFIQSAGFTAADLRWYLQNDDTTGLLTLTDDTITTWLKGLQAAYQQAYTANKSAFDATLPASQNADALKQSISLLPNLTAQVVSKIMAIISGQFTDVLTPQAYVAANLNTYFDTTDAQNKITALLALPGGDPGIPAAQNNLVASLAASVSAYLYTQAKQTALYAATGATFGSTDVVTQVLLNNASLKEPLPVEKLISVLTTDTLVDQANTPPVLPAVNATAFDRQYRAVRLLKLMTTYINKLTISAKDLQWLLQNNAAMGWLELDTLRYQSDVTAADYQKWVKLQQALQLMQTYGTSPNPADATIIWSWTDVWNLVVTGAPKAGLQTMLAQFTGWDAADVSDLDTYFGYVFPDAYQDSSTYLQLDKATAALRLLGVPIAIASQFIKPVLTATEAGLITQALRNKYDEAQWLNVIQPVEDALRPQKRDALVAYLLASNPDLTSTDDLYDYFLMDVEMQPGQPSSRIVMAHGMVQLFVQRCLMALEPDAIADVTDDDGWAQWDWMKNFQVWVANRKIFLYPENWIEPELRTDKSYFFSDLISELQQNEITDNNVETAAIHYLEKLDDVATLDVRACYYDINTYTTHVIARVRGGSTYYYRTCTKERKWEPWTKVDVDISGDHLLAYMHSNRLFIAWHLPTEEVERTQQIDIPSTPISEAAPVPRKRYQIQLAVSELIDGVWQPKRTSQDYLVTDFMDEQDLHNQKDTFRMIDFSMGTVGYGILCTFNDYPIGMFNLAGCKGYPEVANWSEDMPYLDFIPDFKDTSFLQMQYKEKNNRETDTLAARDIFSPFAYETILNATPGTFRITYPHEFSLIDWIYVALETILLQQSHMSASFVKERGFVLPMASFMPFFYADNDREYVIIPGFFDENGSNERTFSDIYQFLTDLIAFVKKYLLMLIADPAHDLNKIKQEYLADPEYAKLAAEWDYYKNHKPQMMFRNFYHPLVCYIKSAVYNGGIQSIMTYEVQSKVNSFNFNSTYQPTPVVAHPYPVEDIDFTAEGSYSSYNWELFYHLPFYVANQLSLNQQFEEARKWYHYIFNPIGGAGGSAPQKYWITKPFHEFFDYADQRIDTIMNDIASDPTGTVYTDLTQAVQSWRENPFMPHEVARTRPLAYQKALLMNYLDNLIAWGDNLFMQNTMESLVQATQMYILADKLLGPKPQIIPPAVPVPDETYNQLESKLDSFSNALIDLENLVPDLNLLPHKGAELPPPPATLSSLYFCIPANANLLGYWDTIADRLFKIRNSEDINGVHRVLALFAPPIDPGMLVRATAAGLDISSVLSMLSAPLPIYRFTVLIQKATEFTEQVKALGNLLLSVLEKKDAESLALLKSTQEIKLQQQVLQIRQSQIDEAKQSIEVLNKTKDVAQTRFNFYDSRDFMNGWEIAQAGISGGAIISEIVATVLDATSGGTHMIPIITGGGAGFGGSPVVTVSFGGNNVGSSTASFASLFRGIAGILHSTAGLIGNIGSYQRRMDDWHLQRDIASGDMAQIDQQIVVANIRKDIASKEFGTQQTRISQAQEVDTFLKTKYTNKDLYSWMLSQLSTVYYQSYKLAFDMAQKAQQCYQYELANDSTFIQYGYWDTMKKGLLSGDQLLTDIKKMESAYYDNNRREFELTKSVSLASLSPEALMQLRNTGQCDFSIPEMLFDMDYPGQYLRRIKTVSLTVPCVAGPLTTVACTLSQVSNKYRKNTLLKASGADAYDKYAENTEGDDRFVYNIGSIQSIATSHAQNDAGMFEVNFRDERYLPFEGTGAVSSWHLEMTDPSVLSQFDYQTITDVIINVGYTSRPGGGAFKQTTTDYLKLLFKKLIAGVPVAGLYRMFDLKHEMPNNWYAFMNDGSATFSADISKANLPFYTQNSGLKVTVQSAALFVLTTGSTPITVSINGGAAAPLGKDATRFGSQIQFIDPVDTITGNLLSADDKITASFNVQSFAAIKSQITDAWVVLNYTLG</sequence>
<evidence type="ECO:0000256" key="1">
    <source>
        <dbReference type="ARBA" id="ARBA00023026"/>
    </source>
</evidence>
<evidence type="ECO:0000313" key="6">
    <source>
        <dbReference type="EMBL" id="PTQ98229.1"/>
    </source>
</evidence>
<dbReference type="EMBL" id="QAOQ01000003">
    <property type="protein sequence ID" value="PTQ98229.1"/>
    <property type="molecule type" value="Genomic_DNA"/>
</dbReference>
<dbReference type="Pfam" id="PF20220">
    <property type="entry name" value="ABC_toxin_N"/>
    <property type="match status" value="1"/>
</dbReference>
<feature type="coiled-coil region" evidence="2">
    <location>
        <begin position="2526"/>
        <end position="2553"/>
    </location>
</feature>
<evidence type="ECO:0000259" key="5">
    <source>
        <dbReference type="Pfam" id="PF20220"/>
    </source>
</evidence>
<dbReference type="InterPro" id="IPR046839">
    <property type="entry name" value="ABC_toxin_N"/>
</dbReference>
<evidence type="ECO:0000259" key="3">
    <source>
        <dbReference type="Pfam" id="PF18276"/>
    </source>
</evidence>
<dbReference type="Pfam" id="PF18276">
    <property type="entry name" value="TcA_TcB_BD"/>
    <property type="match status" value="1"/>
</dbReference>
<dbReference type="InterPro" id="IPR008969">
    <property type="entry name" value="CarboxyPept-like_regulatory"/>
</dbReference>
<evidence type="ECO:0000259" key="4">
    <source>
        <dbReference type="Pfam" id="PF18413"/>
    </source>
</evidence>
<protein>
    <submittedName>
        <fullName evidence="6">Virulence plasmid A protein</fullName>
    </submittedName>
</protein>
<dbReference type="SUPFAM" id="SSF49464">
    <property type="entry name" value="Carboxypeptidase regulatory domain-like"/>
    <property type="match status" value="1"/>
</dbReference>
<dbReference type="Gene3D" id="2.60.40.1120">
    <property type="entry name" value="Carboxypeptidase-like, regulatory domain"/>
    <property type="match status" value="1"/>
</dbReference>
<evidence type="ECO:0000313" key="7">
    <source>
        <dbReference type="Proteomes" id="UP000244168"/>
    </source>
</evidence>
<keyword evidence="1" id="KW-0843">Virulence</keyword>
<dbReference type="InterPro" id="IPR018003">
    <property type="entry name" value="Insecticidal_toxin/plasmid_vir"/>
</dbReference>
<dbReference type="Pfam" id="PF03538">
    <property type="entry name" value="VRP1"/>
    <property type="match status" value="1"/>
</dbReference>